<proteinExistence type="predicted"/>
<dbReference type="Proteomes" id="UP000318102">
    <property type="component" value="Unassembled WGS sequence"/>
</dbReference>
<dbReference type="AlphaFoldDB" id="A0A559IEM3"/>
<reference evidence="3 4" key="1">
    <citation type="submission" date="2019-07" db="EMBL/GenBank/DDBJ databases">
        <authorList>
            <person name="Kim J."/>
        </authorList>
    </citation>
    <scope>NUCLEOTIDE SEQUENCE [LARGE SCALE GENOMIC DNA]</scope>
    <source>
        <strain evidence="3 4">N4</strain>
    </source>
</reference>
<evidence type="ECO:0000256" key="2">
    <source>
        <dbReference type="SAM" id="Phobius"/>
    </source>
</evidence>
<keyword evidence="2" id="KW-0812">Transmembrane</keyword>
<evidence type="ECO:0000256" key="1">
    <source>
        <dbReference type="SAM" id="MobiDB-lite"/>
    </source>
</evidence>
<sequence>MMKWLKDGLSFDETRVSAIIIAFFVTLGVALYQSIVVGDISNNMLMLLAYELGAFTGIKVVEKITTYKREGEDDDPNVPRLEGVQKQEEPRLP</sequence>
<protein>
    <submittedName>
        <fullName evidence="3">Uncharacterized protein</fullName>
    </submittedName>
</protein>
<feature type="transmembrane region" description="Helical" evidence="2">
    <location>
        <begin position="16"/>
        <end position="37"/>
    </location>
</feature>
<name>A0A559IEM3_9BACL</name>
<dbReference type="OrthoDB" id="2971458at2"/>
<comment type="caution">
    <text evidence="3">The sequence shown here is derived from an EMBL/GenBank/DDBJ whole genome shotgun (WGS) entry which is preliminary data.</text>
</comment>
<accession>A0A559IEM3</accession>
<keyword evidence="2" id="KW-1133">Transmembrane helix</keyword>
<evidence type="ECO:0000313" key="3">
    <source>
        <dbReference type="EMBL" id="TVX86102.1"/>
    </source>
</evidence>
<organism evidence="3 4">
    <name type="scientific">Paenibacillus agilis</name>
    <dbReference type="NCBI Taxonomy" id="3020863"/>
    <lineage>
        <taxon>Bacteria</taxon>
        <taxon>Bacillati</taxon>
        <taxon>Bacillota</taxon>
        <taxon>Bacilli</taxon>
        <taxon>Bacillales</taxon>
        <taxon>Paenibacillaceae</taxon>
        <taxon>Paenibacillus</taxon>
    </lineage>
</organism>
<dbReference type="EMBL" id="VNJK01000006">
    <property type="protein sequence ID" value="TVX86102.1"/>
    <property type="molecule type" value="Genomic_DNA"/>
</dbReference>
<evidence type="ECO:0000313" key="4">
    <source>
        <dbReference type="Proteomes" id="UP000318102"/>
    </source>
</evidence>
<keyword evidence="4" id="KW-1185">Reference proteome</keyword>
<feature type="region of interest" description="Disordered" evidence="1">
    <location>
        <begin position="69"/>
        <end position="93"/>
    </location>
</feature>
<keyword evidence="2" id="KW-0472">Membrane</keyword>
<gene>
    <name evidence="3" type="ORF">FPZ44_24510</name>
</gene>
<feature type="compositionally biased region" description="Basic and acidic residues" evidence="1">
    <location>
        <begin position="83"/>
        <end position="93"/>
    </location>
</feature>